<dbReference type="GO" id="GO:0003735">
    <property type="term" value="F:structural constituent of ribosome"/>
    <property type="evidence" value="ECO:0007669"/>
    <property type="project" value="InterPro"/>
</dbReference>
<protein>
    <submittedName>
        <fullName evidence="5">Ribosomal protein mitochondrial putative mitocho ndrial ribosomal protein</fullName>
    </submittedName>
</protein>
<comment type="subcellular location">
    <subcellularLocation>
        <location evidence="1">Mitochondrion</location>
    </subcellularLocation>
</comment>
<dbReference type="PANTHER" id="PTHR13014:SF3">
    <property type="entry name" value="LARGE RIBOSOMAL SUBUNIT PROTEIN ML65"/>
    <property type="match status" value="1"/>
</dbReference>
<gene>
    <name evidence="5" type="ORF">TTRE_0000512001</name>
</gene>
<reference evidence="5" key="1">
    <citation type="submission" date="2014-01" db="EMBL/GenBank/DDBJ databases">
        <authorList>
            <person name="Aslett M."/>
        </authorList>
    </citation>
    <scope>NUCLEOTIDE SEQUENCE</scope>
</reference>
<name>A0A077ZB81_TRITR</name>
<dbReference type="GO" id="GO:0005762">
    <property type="term" value="C:mitochondrial large ribosomal subunit"/>
    <property type="evidence" value="ECO:0007669"/>
    <property type="project" value="TreeGrafter"/>
</dbReference>
<dbReference type="InterPro" id="IPR010793">
    <property type="entry name" value="Ribosomal_mL37/mL65"/>
</dbReference>
<dbReference type="GO" id="GO:0006412">
    <property type="term" value="P:translation"/>
    <property type="evidence" value="ECO:0007669"/>
    <property type="project" value="InterPro"/>
</dbReference>
<dbReference type="Pfam" id="PF07147">
    <property type="entry name" value="PDCD9"/>
    <property type="match status" value="1"/>
</dbReference>
<dbReference type="EMBL" id="HG806085">
    <property type="protein sequence ID" value="CDW56838.1"/>
    <property type="molecule type" value="Genomic_DNA"/>
</dbReference>
<keyword evidence="6" id="KW-1185">Reference proteome</keyword>
<sequence length="463" mass="53480">MRHLLWKQCQVFRRPSENFGCRFFSSFDNVVGPHYSEKPIYPPVKRTTPKEEERMKYAEIVKDLPTAPEKIHMVSPDERPWTSAEKRWHRPWMLPLIEPRRSYKVSCPPDAYNLLPFYKYVTNTHVIDGLPSFYDRLDVGAETALFKPYFMEMLSQELSLAASSDRSVNETTCNFFTHLSLGIITSFLTTRSHLSTAQVDQDSPCEAFWVRGGFQSLYPDGEKSQNRITGDAYPGWGELAFSYSENVCSQVRTAFPLRPFVTKEEAAGNPPVSSDVIYTPELIGLKIRDDLLRMVPGFEYGDPQEFGLVTTRSFGDLYANLSRWEAEPDEEHECILSAGIATCFAWLIGQAHFLGFTQYNDITYPLCGQAILSDLRKWYFFAYQLNTISLIDSAQPVAPNICWFKGPVKLFDVFSSEGEFENFNDEVIKHCLRFFFADLEEKPNFELRPYLKEKAYPLFREWC</sequence>
<organism evidence="5 6">
    <name type="scientific">Trichuris trichiura</name>
    <name type="common">Whipworm</name>
    <name type="synonym">Trichocephalus trichiurus</name>
    <dbReference type="NCBI Taxonomy" id="36087"/>
    <lineage>
        <taxon>Eukaryota</taxon>
        <taxon>Metazoa</taxon>
        <taxon>Ecdysozoa</taxon>
        <taxon>Nematoda</taxon>
        <taxon>Enoplea</taxon>
        <taxon>Dorylaimia</taxon>
        <taxon>Trichinellida</taxon>
        <taxon>Trichuridae</taxon>
        <taxon>Trichuris</taxon>
    </lineage>
</organism>
<keyword evidence="3" id="KW-0496">Mitochondrion</keyword>
<evidence type="ECO:0000256" key="1">
    <source>
        <dbReference type="ARBA" id="ARBA00004173"/>
    </source>
</evidence>
<dbReference type="OrthoDB" id="7663298at2759"/>
<dbReference type="AlphaFoldDB" id="A0A077ZB81"/>
<accession>A0A077ZB81</accession>
<keyword evidence="4" id="KW-0687">Ribonucleoprotein</keyword>
<evidence type="ECO:0000256" key="2">
    <source>
        <dbReference type="ARBA" id="ARBA00022980"/>
    </source>
</evidence>
<dbReference type="Proteomes" id="UP000030665">
    <property type="component" value="Unassembled WGS sequence"/>
</dbReference>
<evidence type="ECO:0000256" key="3">
    <source>
        <dbReference type="ARBA" id="ARBA00023128"/>
    </source>
</evidence>
<evidence type="ECO:0000313" key="6">
    <source>
        <dbReference type="Proteomes" id="UP000030665"/>
    </source>
</evidence>
<reference evidence="5" key="2">
    <citation type="submission" date="2014-03" db="EMBL/GenBank/DDBJ databases">
        <title>The whipworm genome and dual-species transcriptomics of an intimate host-pathogen interaction.</title>
        <authorList>
            <person name="Foth B.J."/>
            <person name="Tsai I.J."/>
            <person name="Reid A.J."/>
            <person name="Bancroft A.J."/>
            <person name="Nichol S."/>
            <person name="Tracey A."/>
            <person name="Holroyd N."/>
            <person name="Cotton J.A."/>
            <person name="Stanley E.J."/>
            <person name="Zarowiecki M."/>
            <person name="Liu J.Z."/>
            <person name="Huckvale T."/>
            <person name="Cooper P.J."/>
            <person name="Grencis R.K."/>
            <person name="Berriman M."/>
        </authorList>
    </citation>
    <scope>NUCLEOTIDE SEQUENCE [LARGE SCALE GENOMIC DNA]</scope>
</reference>
<evidence type="ECO:0000256" key="4">
    <source>
        <dbReference type="ARBA" id="ARBA00023274"/>
    </source>
</evidence>
<proteinExistence type="predicted"/>
<dbReference type="STRING" id="36087.A0A077ZB81"/>
<dbReference type="PANTHER" id="PTHR13014">
    <property type="entry name" value="MITOCHONDRIAL 28S RIBOSOMAL PROTEIN S30/P52 PRO-APOTOTIC PROTEIN"/>
    <property type="match status" value="1"/>
</dbReference>
<keyword evidence="2 5" id="KW-0689">Ribosomal protein</keyword>
<dbReference type="InterPro" id="IPR039982">
    <property type="entry name" value="Ribosomal_mL65"/>
</dbReference>
<evidence type="ECO:0000313" key="5">
    <source>
        <dbReference type="EMBL" id="CDW56838.1"/>
    </source>
</evidence>